<feature type="compositionally biased region" description="Pro residues" evidence="1">
    <location>
        <begin position="388"/>
        <end position="400"/>
    </location>
</feature>
<sequence length="566" mass="62859">MAVEEGLTGLIIAGVVAGGLLIVALISISIYCFVRRRNDEDEKDSLDIVVPSNGAVPRYQRFPMTMKFRSHGPAARPRPPVTFYTVRSPREPQQLMPVGMPFMYEPRGPVMYLDEKGIGSLRSTTKDRAKNHRSFKANGHIADSLKIKELQSAEERIDFDSSEDENGNRVKSRREGDRSRSKSRDRKYERNPDRKNGNHRYKGSKDDLRARSRSNSRNRSEENTIVAQPGDIILNPSNFETQPPPRPHSLTHSLHDEATFVPIVPANNSAFRSYSRNQNDDVDNQPLETPREDYLTPRSMTEMPSTIRDETPRDEYITPTADYRNNTGLVYPPKQDKSSNEPYISPRPPTPEFDAQSISDGQGVIRSTYSRPDVLQSTPRPPDMSSAPAPPPPPTIPDPSRPSYISAVHRPPTPVPGLITPVDDDISEYLNKPADNITDSPSISHVKKSPMPGVSPLHNAVIAEIKNRRQRPASDGSSIGRPPSRSSDGYDSDSASVPSRYLENRRPSAVQFTEQAPEIIPRDEPELDYEPGSLSAAFDSVMNHGVPDSSSVPVAPPPPPPPPPLR</sequence>
<evidence type="ECO:0000256" key="1">
    <source>
        <dbReference type="SAM" id="MobiDB-lite"/>
    </source>
</evidence>
<dbReference type="CDD" id="cd12087">
    <property type="entry name" value="TM_EGFR-like"/>
    <property type="match status" value="1"/>
</dbReference>
<reference evidence="3 4" key="1">
    <citation type="submission" date="2024-01" db="EMBL/GenBank/DDBJ databases">
        <title>The genome of the rayed Mediterranean limpet Patella caerulea (Linnaeus, 1758).</title>
        <authorList>
            <person name="Anh-Thu Weber A."/>
            <person name="Halstead-Nussloch G."/>
        </authorList>
    </citation>
    <scope>NUCLEOTIDE SEQUENCE [LARGE SCALE GENOMIC DNA]</scope>
    <source>
        <strain evidence="3">AATW-2023a</strain>
        <tissue evidence="3">Whole specimen</tissue>
    </source>
</reference>
<feature type="region of interest" description="Disordered" evidence="1">
    <location>
        <begin position="157"/>
        <end position="252"/>
    </location>
</feature>
<dbReference type="AlphaFoldDB" id="A0AAN8JBK2"/>
<feature type="region of interest" description="Disordered" evidence="1">
    <location>
        <begin position="369"/>
        <end position="566"/>
    </location>
</feature>
<feature type="compositionally biased region" description="Basic and acidic residues" evidence="1">
    <location>
        <begin position="173"/>
        <end position="196"/>
    </location>
</feature>
<gene>
    <name evidence="3" type="ORF">SNE40_019629</name>
</gene>
<feature type="transmembrane region" description="Helical" evidence="2">
    <location>
        <begin position="6"/>
        <end position="34"/>
    </location>
</feature>
<feature type="compositionally biased region" description="Pro residues" evidence="1">
    <location>
        <begin position="554"/>
        <end position="566"/>
    </location>
</feature>
<keyword evidence="4" id="KW-1185">Reference proteome</keyword>
<keyword evidence="2" id="KW-0472">Membrane</keyword>
<accession>A0AAN8JBK2</accession>
<name>A0AAN8JBK2_PATCE</name>
<feature type="region of interest" description="Disordered" evidence="1">
    <location>
        <begin position="318"/>
        <end position="357"/>
    </location>
</feature>
<evidence type="ECO:0000256" key="2">
    <source>
        <dbReference type="SAM" id="Phobius"/>
    </source>
</evidence>
<evidence type="ECO:0000313" key="3">
    <source>
        <dbReference type="EMBL" id="KAK6171439.1"/>
    </source>
</evidence>
<feature type="compositionally biased region" description="Low complexity" evidence="1">
    <location>
        <begin position="474"/>
        <end position="487"/>
    </location>
</feature>
<protein>
    <submittedName>
        <fullName evidence="3">Uncharacterized protein</fullName>
    </submittedName>
</protein>
<feature type="compositionally biased region" description="Polar residues" evidence="1">
    <location>
        <begin position="369"/>
        <end position="378"/>
    </location>
</feature>
<keyword evidence="2" id="KW-0812">Transmembrane</keyword>
<proteinExistence type="predicted"/>
<dbReference type="EMBL" id="JAZGQO010000014">
    <property type="protein sequence ID" value="KAK6171439.1"/>
    <property type="molecule type" value="Genomic_DNA"/>
</dbReference>
<dbReference type="Proteomes" id="UP001347796">
    <property type="component" value="Unassembled WGS sequence"/>
</dbReference>
<comment type="caution">
    <text evidence="3">The sequence shown here is derived from an EMBL/GenBank/DDBJ whole genome shotgun (WGS) entry which is preliminary data.</text>
</comment>
<keyword evidence="2" id="KW-1133">Transmembrane helix</keyword>
<organism evidence="3 4">
    <name type="scientific">Patella caerulea</name>
    <name type="common">Rayed Mediterranean limpet</name>
    <dbReference type="NCBI Taxonomy" id="87958"/>
    <lineage>
        <taxon>Eukaryota</taxon>
        <taxon>Metazoa</taxon>
        <taxon>Spiralia</taxon>
        <taxon>Lophotrochozoa</taxon>
        <taxon>Mollusca</taxon>
        <taxon>Gastropoda</taxon>
        <taxon>Patellogastropoda</taxon>
        <taxon>Patelloidea</taxon>
        <taxon>Patellidae</taxon>
        <taxon>Patella</taxon>
    </lineage>
</organism>
<evidence type="ECO:0000313" key="4">
    <source>
        <dbReference type="Proteomes" id="UP001347796"/>
    </source>
</evidence>